<dbReference type="AlphaFoldDB" id="A0A9X0AQ34"/>
<comment type="caution">
    <text evidence="2">The sequence shown here is derived from an EMBL/GenBank/DDBJ whole genome shotgun (WGS) entry which is preliminary data.</text>
</comment>
<dbReference type="EMBL" id="JAPEIS010000004">
    <property type="protein sequence ID" value="KAJ8066875.1"/>
    <property type="molecule type" value="Genomic_DNA"/>
</dbReference>
<dbReference type="OrthoDB" id="4630416at2759"/>
<accession>A0A9X0AQ34</accession>
<feature type="compositionally biased region" description="Basic and acidic residues" evidence="1">
    <location>
        <begin position="68"/>
        <end position="97"/>
    </location>
</feature>
<evidence type="ECO:0000256" key="1">
    <source>
        <dbReference type="SAM" id="MobiDB-lite"/>
    </source>
</evidence>
<reference evidence="2" key="1">
    <citation type="submission" date="2022-11" db="EMBL/GenBank/DDBJ databases">
        <title>Genome Resource of Sclerotinia nivalis Strain SnTB1, a Plant Pathogen Isolated from American Ginseng.</title>
        <authorList>
            <person name="Fan S."/>
        </authorList>
    </citation>
    <scope>NUCLEOTIDE SEQUENCE</scope>
    <source>
        <strain evidence="2">SnTB1</strain>
    </source>
</reference>
<evidence type="ECO:0000313" key="2">
    <source>
        <dbReference type="EMBL" id="KAJ8066875.1"/>
    </source>
</evidence>
<evidence type="ECO:0000313" key="3">
    <source>
        <dbReference type="Proteomes" id="UP001152300"/>
    </source>
</evidence>
<protein>
    <submittedName>
        <fullName evidence="2">Uncharacterized protein</fullName>
    </submittedName>
</protein>
<feature type="region of interest" description="Disordered" evidence="1">
    <location>
        <begin position="52"/>
        <end position="103"/>
    </location>
</feature>
<keyword evidence="3" id="KW-1185">Reference proteome</keyword>
<organism evidence="2 3">
    <name type="scientific">Sclerotinia nivalis</name>
    <dbReference type="NCBI Taxonomy" id="352851"/>
    <lineage>
        <taxon>Eukaryota</taxon>
        <taxon>Fungi</taxon>
        <taxon>Dikarya</taxon>
        <taxon>Ascomycota</taxon>
        <taxon>Pezizomycotina</taxon>
        <taxon>Leotiomycetes</taxon>
        <taxon>Helotiales</taxon>
        <taxon>Sclerotiniaceae</taxon>
        <taxon>Sclerotinia</taxon>
    </lineage>
</organism>
<proteinExistence type="predicted"/>
<sequence length="162" mass="18398">MGGPLTLRIHHEMSKGQYQMFADFDFGFLHHIGATPGASGVFLFEQQVLSQKRKASRSSTPNAKRQRHDGIKVGLDKKNNQEDDDSNRDGEKIERPRGKSTTDMVSFWDNLGQNFTFPAQQSHQSSSRPVIINSVVQQQQWVFSSPVNIPIRLHLAIPRERN</sequence>
<gene>
    <name evidence="2" type="ORF">OCU04_004259</name>
</gene>
<dbReference type="Proteomes" id="UP001152300">
    <property type="component" value="Unassembled WGS sequence"/>
</dbReference>
<name>A0A9X0AQ34_9HELO</name>